<name>A0AAN9F4L2_CROPI</name>
<dbReference type="EMBL" id="JAYWIO010000004">
    <property type="protein sequence ID" value="KAK7268340.1"/>
    <property type="molecule type" value="Genomic_DNA"/>
</dbReference>
<dbReference type="PANTHER" id="PTHR48050">
    <property type="entry name" value="STEROL 3-BETA-GLUCOSYLTRANSFERASE"/>
    <property type="match status" value="1"/>
</dbReference>
<dbReference type="InterPro" id="IPR050426">
    <property type="entry name" value="Glycosyltransferase_28"/>
</dbReference>
<evidence type="ECO:0000313" key="2">
    <source>
        <dbReference type="Proteomes" id="UP001372338"/>
    </source>
</evidence>
<proteinExistence type="predicted"/>
<evidence type="ECO:0000313" key="1">
    <source>
        <dbReference type="EMBL" id="KAK7268340.1"/>
    </source>
</evidence>
<dbReference type="Gene3D" id="3.40.50.2000">
    <property type="entry name" value="Glycogen Phosphorylase B"/>
    <property type="match status" value="1"/>
</dbReference>
<keyword evidence="2" id="KW-1185">Reference proteome</keyword>
<dbReference type="SUPFAM" id="SSF53756">
    <property type="entry name" value="UDP-Glycosyltransferase/glycogen phosphorylase"/>
    <property type="match status" value="1"/>
</dbReference>
<sequence>METALEHQALLIDQYEAMEKQLEAIRNVFAEQKTLIRHAHVAEALGVPLHIFFTMPWTPTYEFPHPLARVPPAGNWLSL</sequence>
<protein>
    <submittedName>
        <fullName evidence="1">Uncharacterized protein</fullName>
    </submittedName>
</protein>
<dbReference type="PANTHER" id="PTHR48050:SF16">
    <property type="entry name" value="STEROL 3-BETA-GLUCOSYLTRANSFERASE UGT80B1"/>
    <property type="match status" value="1"/>
</dbReference>
<organism evidence="1 2">
    <name type="scientific">Crotalaria pallida</name>
    <name type="common">Smooth rattlebox</name>
    <name type="synonym">Crotalaria striata</name>
    <dbReference type="NCBI Taxonomy" id="3830"/>
    <lineage>
        <taxon>Eukaryota</taxon>
        <taxon>Viridiplantae</taxon>
        <taxon>Streptophyta</taxon>
        <taxon>Embryophyta</taxon>
        <taxon>Tracheophyta</taxon>
        <taxon>Spermatophyta</taxon>
        <taxon>Magnoliopsida</taxon>
        <taxon>eudicotyledons</taxon>
        <taxon>Gunneridae</taxon>
        <taxon>Pentapetalae</taxon>
        <taxon>rosids</taxon>
        <taxon>fabids</taxon>
        <taxon>Fabales</taxon>
        <taxon>Fabaceae</taxon>
        <taxon>Papilionoideae</taxon>
        <taxon>50 kb inversion clade</taxon>
        <taxon>genistoids sensu lato</taxon>
        <taxon>core genistoids</taxon>
        <taxon>Crotalarieae</taxon>
        <taxon>Crotalaria</taxon>
    </lineage>
</organism>
<reference evidence="1 2" key="1">
    <citation type="submission" date="2024-01" db="EMBL/GenBank/DDBJ databases">
        <title>The genomes of 5 underutilized Papilionoideae crops provide insights into root nodulation and disease resistanc.</title>
        <authorList>
            <person name="Yuan L."/>
        </authorList>
    </citation>
    <scope>NUCLEOTIDE SEQUENCE [LARGE SCALE GENOMIC DNA]</scope>
    <source>
        <strain evidence="1">ZHUSHIDOU_FW_LH</strain>
        <tissue evidence="1">Leaf</tissue>
    </source>
</reference>
<gene>
    <name evidence="1" type="ORF">RIF29_21038</name>
</gene>
<dbReference type="AlphaFoldDB" id="A0AAN9F4L2"/>
<dbReference type="Proteomes" id="UP001372338">
    <property type="component" value="Unassembled WGS sequence"/>
</dbReference>
<comment type="caution">
    <text evidence="1">The sequence shown here is derived from an EMBL/GenBank/DDBJ whole genome shotgun (WGS) entry which is preliminary data.</text>
</comment>
<accession>A0AAN9F4L2</accession>